<reference evidence="2 3" key="2">
    <citation type="submission" date="2019-01" db="EMBL/GenBank/DDBJ databases">
        <title>The decoding of complex shrimp genome reveals the adaptation for benthos swimmer, frequently molting mechanism and breeding impact on genome.</title>
        <authorList>
            <person name="Sun Y."/>
            <person name="Gao Y."/>
            <person name="Yu Y."/>
        </authorList>
    </citation>
    <scope>NUCLEOTIDE SEQUENCE [LARGE SCALE GENOMIC DNA]</scope>
    <source>
        <tissue evidence="2">Muscle</tissue>
    </source>
</reference>
<protein>
    <submittedName>
        <fullName evidence="2">Uncharacterized protein</fullName>
    </submittedName>
</protein>
<keyword evidence="3" id="KW-1185">Reference proteome</keyword>
<evidence type="ECO:0000256" key="1">
    <source>
        <dbReference type="SAM" id="MobiDB-lite"/>
    </source>
</evidence>
<evidence type="ECO:0000313" key="3">
    <source>
        <dbReference type="Proteomes" id="UP000283509"/>
    </source>
</evidence>
<evidence type="ECO:0000313" key="2">
    <source>
        <dbReference type="EMBL" id="ROT85368.1"/>
    </source>
</evidence>
<dbReference type="Proteomes" id="UP000283509">
    <property type="component" value="Unassembled WGS sequence"/>
</dbReference>
<proteinExistence type="predicted"/>
<reference evidence="2 3" key="1">
    <citation type="submission" date="2018-04" db="EMBL/GenBank/DDBJ databases">
        <authorList>
            <person name="Zhang X."/>
            <person name="Yuan J."/>
            <person name="Li F."/>
            <person name="Xiang J."/>
        </authorList>
    </citation>
    <scope>NUCLEOTIDE SEQUENCE [LARGE SCALE GENOMIC DNA]</scope>
    <source>
        <tissue evidence="2">Muscle</tissue>
    </source>
</reference>
<dbReference type="EMBL" id="QCYY01000297">
    <property type="protein sequence ID" value="ROT85368.1"/>
    <property type="molecule type" value="Genomic_DNA"/>
</dbReference>
<feature type="compositionally biased region" description="Pro residues" evidence="1">
    <location>
        <begin position="312"/>
        <end position="332"/>
    </location>
</feature>
<sequence>MAYEVIYQSRLQCCQVRRHVDLLSLHCSLALSSSFKLVSSLCLLLSSYSPLHSCCSSVLSLSRSSPTSRVSSSSVSSSSIVTLIFFTPLSSVPRGSSCGSSPSHIPAPIQVSPIVHSPSAPSFFGSLLARSPHLRSRSLASISSLVVFSIVIRLAHLCSLIVLQGLYSVCLSHLALPPSGKERWPSGTHSMLRLFMSHQALSLPLSYLPHSLFALSHTRDGELSWFPTVSPSLFSSSSPLFVSIILSQSPLLSPILTLSLFFSKSISTSCSLSPLCSLIFGPLLFPPFASPSLPSPTLMSTPALSRSSSPSLSPPSLSPLPSPPVPPPPLPRPARRTSRSLPSFPLQIVSSPFSPLRPLSSHFPSSSSSLVLSFSLISSLPSLSSHPSGWSLVSQFLFLQFDVCGLRWRLDVPSSPLISNSRHLPSVSDITASVLSLFSFSLCLPTCLSLRIPPSLPFPSLASLLAFASSPSSLHYHISQPPLSAPCLSHSSFPPPLLLSRLTELKTPLSDRSHCP</sequence>
<feature type="region of interest" description="Disordered" evidence="1">
    <location>
        <begin position="299"/>
        <end position="338"/>
    </location>
</feature>
<feature type="compositionally biased region" description="Low complexity" evidence="1">
    <location>
        <begin position="299"/>
        <end position="311"/>
    </location>
</feature>
<comment type="caution">
    <text evidence="2">The sequence shown here is derived from an EMBL/GenBank/DDBJ whole genome shotgun (WGS) entry which is preliminary data.</text>
</comment>
<organism evidence="2 3">
    <name type="scientific">Penaeus vannamei</name>
    <name type="common">Whiteleg shrimp</name>
    <name type="synonym">Litopenaeus vannamei</name>
    <dbReference type="NCBI Taxonomy" id="6689"/>
    <lineage>
        <taxon>Eukaryota</taxon>
        <taxon>Metazoa</taxon>
        <taxon>Ecdysozoa</taxon>
        <taxon>Arthropoda</taxon>
        <taxon>Crustacea</taxon>
        <taxon>Multicrustacea</taxon>
        <taxon>Malacostraca</taxon>
        <taxon>Eumalacostraca</taxon>
        <taxon>Eucarida</taxon>
        <taxon>Decapoda</taxon>
        <taxon>Dendrobranchiata</taxon>
        <taxon>Penaeoidea</taxon>
        <taxon>Penaeidae</taxon>
        <taxon>Penaeus</taxon>
    </lineage>
</organism>
<name>A0A3R7QP15_PENVA</name>
<gene>
    <name evidence="2" type="ORF">C7M84_015743</name>
</gene>
<dbReference type="AlphaFoldDB" id="A0A3R7QP15"/>
<accession>A0A3R7QP15</accession>